<dbReference type="RefSeq" id="WP_069968734.1">
    <property type="nucleotide sequence ID" value="NZ_CM124774.1"/>
</dbReference>
<reference evidence="1" key="1">
    <citation type="submission" date="2016-09" db="EMBL/GenBank/DDBJ databases">
        <title>Draft genome of thermotolerant cyanobacterium Desertifilum sp. strain IPPAS B-1220.</title>
        <authorList>
            <person name="Sinetova M.A."/>
            <person name="Bolakhan K."/>
            <person name="Zayadan B.K."/>
            <person name="Mironov K.S."/>
            <person name="Ustinova V."/>
            <person name="Kupriyanova E.V."/>
            <person name="Sidorov R.A."/>
            <person name="Skrypnik A.N."/>
            <person name="Gogoleva N.E."/>
            <person name="Gogolev Y.V."/>
            <person name="Los D.A."/>
        </authorList>
    </citation>
    <scope>NUCLEOTIDE SEQUENCE [LARGE SCALE GENOMIC DNA]</scope>
    <source>
        <strain evidence="1">IPPAS B-1220</strain>
    </source>
</reference>
<proteinExistence type="predicted"/>
<sequence length="114" mass="12915">MDYETARRFLITQASHTNQNPDAFLVRLQHNEAPIPGQVTSILLALKIVFDALQQTDRLDRELAYAIYLLATESPQLYALGQKRGVFWPPLLDRDIAQIAVAVKSIFAGEWLSF</sequence>
<dbReference type="AlphaFoldDB" id="A0A1E5QGF0"/>
<name>A0A1E5QGF0_9CYAN</name>
<accession>A0A1E5QGF0</accession>
<organism evidence="1">
    <name type="scientific">Desertifilum tharense IPPAS B-1220</name>
    <dbReference type="NCBI Taxonomy" id="1781255"/>
    <lineage>
        <taxon>Bacteria</taxon>
        <taxon>Bacillati</taxon>
        <taxon>Cyanobacteriota</taxon>
        <taxon>Cyanophyceae</taxon>
        <taxon>Desertifilales</taxon>
        <taxon>Desertifilaceae</taxon>
        <taxon>Desertifilum</taxon>
    </lineage>
</organism>
<dbReference type="OrthoDB" id="514041at2"/>
<dbReference type="EMBL" id="MJGC01000082">
    <property type="protein sequence ID" value="OEJ73671.1"/>
    <property type="molecule type" value="Genomic_DNA"/>
</dbReference>
<comment type="caution">
    <text evidence="1">The sequence shown here is derived from an EMBL/GenBank/DDBJ whole genome shotgun (WGS) entry which is preliminary data.</text>
</comment>
<evidence type="ECO:0000313" key="1">
    <source>
        <dbReference type="EMBL" id="OEJ73671.1"/>
    </source>
</evidence>
<protein>
    <submittedName>
        <fullName evidence="1">Dethiobiotin synthetase</fullName>
    </submittedName>
</protein>
<gene>
    <name evidence="1" type="ORF">BH720_18650</name>
</gene>